<evidence type="ECO:0000259" key="1">
    <source>
        <dbReference type="SMART" id="SM01058"/>
    </source>
</evidence>
<proteinExistence type="predicted"/>
<dbReference type="Gene3D" id="2.40.10.170">
    <property type="match status" value="1"/>
</dbReference>
<dbReference type="Pfam" id="PF21095">
    <property type="entry name" value="CarD_C"/>
    <property type="match status" value="1"/>
</dbReference>
<evidence type="ECO:0000313" key="2">
    <source>
        <dbReference type="EMBL" id="MDE5416032.1"/>
    </source>
</evidence>
<sequence>MFQVGDEVVYPPYGAGYVIAIEEKTIQDEKEKFYVIELLLNELNVTLPFNLVNKRNIRSVLSFRDLSDVFTNLIHDKTEVSLFPLHQKLKKYENILIKGEMTPIAKVIQALVRKKVKSSLNSTERELYNKYFNMVVSEIMISKKILTEEAETLLYKMCKDE</sequence>
<dbReference type="InterPro" id="IPR048792">
    <property type="entry name" value="CarD_C"/>
</dbReference>
<dbReference type="Gene3D" id="1.20.58.1290">
    <property type="entry name" value="CarD-like, C-terminal domain"/>
    <property type="match status" value="1"/>
</dbReference>
<dbReference type="EMBL" id="JAOTPO010000025">
    <property type="protein sequence ID" value="MDE5416032.1"/>
    <property type="molecule type" value="Genomic_DNA"/>
</dbReference>
<dbReference type="InterPro" id="IPR003711">
    <property type="entry name" value="CarD-like/TRCF_RID"/>
</dbReference>
<name>A0ABT5VKQ4_9BACI</name>
<dbReference type="RefSeq" id="WP_275120621.1">
    <property type="nucleotide sequence ID" value="NZ_JAOTPO010000025.1"/>
</dbReference>
<dbReference type="Proteomes" id="UP001148125">
    <property type="component" value="Unassembled WGS sequence"/>
</dbReference>
<evidence type="ECO:0000313" key="3">
    <source>
        <dbReference type="Proteomes" id="UP001148125"/>
    </source>
</evidence>
<keyword evidence="3" id="KW-1185">Reference proteome</keyword>
<dbReference type="Pfam" id="PF02559">
    <property type="entry name" value="CarD_TRCF_RID"/>
    <property type="match status" value="1"/>
</dbReference>
<comment type="caution">
    <text evidence="2">The sequence shown here is derived from an EMBL/GenBank/DDBJ whole genome shotgun (WGS) entry which is preliminary data.</text>
</comment>
<dbReference type="PANTHER" id="PTHR38447">
    <property type="entry name" value="TRANSCRIPTION FACTOR YDEB-RELATED"/>
    <property type="match status" value="1"/>
</dbReference>
<accession>A0ABT5VKQ4</accession>
<dbReference type="PANTHER" id="PTHR38447:SF1">
    <property type="entry name" value="RNA POLYMERASE-BINDING TRANSCRIPTION FACTOR CARD"/>
    <property type="match status" value="1"/>
</dbReference>
<dbReference type="InterPro" id="IPR052531">
    <property type="entry name" value="CarD-like_regulator"/>
</dbReference>
<dbReference type="SMART" id="SM01058">
    <property type="entry name" value="CarD_TRCF"/>
    <property type="match status" value="1"/>
</dbReference>
<feature type="domain" description="CarD-like/TRCF RNAP-interacting" evidence="1">
    <location>
        <begin position="1"/>
        <end position="112"/>
    </location>
</feature>
<gene>
    <name evidence="2" type="ORF">N7Z68_22140</name>
</gene>
<organism evidence="2 3">
    <name type="scientific">Alkalihalobacterium chitinilyticum</name>
    <dbReference type="NCBI Taxonomy" id="2980103"/>
    <lineage>
        <taxon>Bacteria</taxon>
        <taxon>Bacillati</taxon>
        <taxon>Bacillota</taxon>
        <taxon>Bacilli</taxon>
        <taxon>Bacillales</taxon>
        <taxon>Bacillaceae</taxon>
        <taxon>Alkalihalobacterium</taxon>
    </lineage>
</organism>
<reference evidence="2" key="1">
    <citation type="submission" date="2024-05" db="EMBL/GenBank/DDBJ databases">
        <title>Alkalihalobacillus sp. strain MEB203 novel alkaliphilic bacterium from Lonar Lake, India.</title>
        <authorList>
            <person name="Joshi A."/>
            <person name="Thite S."/>
            <person name="Mengade P."/>
        </authorList>
    </citation>
    <scope>NUCLEOTIDE SEQUENCE</scope>
    <source>
        <strain evidence="2">MEB 203</strain>
    </source>
</reference>
<protein>
    <recommendedName>
        <fullName evidence="1">CarD-like/TRCF RNAP-interacting domain-containing protein</fullName>
    </recommendedName>
</protein>
<dbReference type="InterPro" id="IPR042215">
    <property type="entry name" value="CarD-like_C"/>
</dbReference>
<dbReference type="InterPro" id="IPR036101">
    <property type="entry name" value="CarD-like/TRCF_RID_sf"/>
</dbReference>
<dbReference type="SUPFAM" id="SSF141259">
    <property type="entry name" value="CarD-like"/>
    <property type="match status" value="1"/>
</dbReference>